<dbReference type="Proteomes" id="UP000663479">
    <property type="component" value="Plasmid unnamed"/>
</dbReference>
<dbReference type="AlphaFoldDB" id="A0AAP9ZIK0"/>
<evidence type="ECO:0000256" key="1">
    <source>
        <dbReference type="SAM" id="SignalP"/>
    </source>
</evidence>
<evidence type="ECO:0000313" key="2">
    <source>
        <dbReference type="EMBL" id="QRL05447.1"/>
    </source>
</evidence>
<dbReference type="EMBL" id="CP066540">
    <property type="protein sequence ID" value="QRL05447.1"/>
    <property type="molecule type" value="Genomic_DNA"/>
</dbReference>
<gene>
    <name evidence="2" type="ORF">JDS37_19415</name>
</gene>
<reference evidence="2" key="1">
    <citation type="submission" date="2020-12" db="EMBL/GenBank/DDBJ databases">
        <title>Genome reconstruction of Halomonas venusta strain DSM 4743.</title>
        <authorList>
            <person name="Aguirre-Garrido J.F."/>
            <person name="Hernandez-Soto L.M."/>
            <person name="Martinez-Abarca F."/>
        </authorList>
    </citation>
    <scope>NUCLEOTIDE SEQUENCE</scope>
    <source>
        <strain evidence="2">4743</strain>
        <plasmid evidence="2">p4373-A</plasmid>
    </source>
</reference>
<sequence>MKLSKKILLALILIFSIKTPAMSESRKDAWYTTSNGGSSVMESIHGALYASLYEAKSGEPNVYIEAYSPEYCRENGERTIQHDPVSINGTLVQFSQHCRGEWNLFFASTEQGTRHVINQFRRSNSVTVEHGAFTFIFSAVGFIEHYNKLRNNLNAI</sequence>
<accession>A0AAP9ZIK0</accession>
<feature type="chain" id="PRO_5043024519" evidence="1">
    <location>
        <begin position="24"/>
        <end position="156"/>
    </location>
</feature>
<dbReference type="RefSeq" id="WP_146945482.1">
    <property type="nucleotide sequence ID" value="NZ_BJUL01000046.1"/>
</dbReference>
<keyword evidence="1" id="KW-0732">Signal</keyword>
<keyword evidence="2" id="KW-0614">Plasmid</keyword>
<protein>
    <submittedName>
        <fullName evidence="2">Uncharacterized protein</fullName>
    </submittedName>
</protein>
<feature type="signal peptide" evidence="1">
    <location>
        <begin position="1"/>
        <end position="23"/>
    </location>
</feature>
<name>A0AAP9ZIK0_9GAMM</name>
<evidence type="ECO:0000313" key="3">
    <source>
        <dbReference type="Proteomes" id="UP000663479"/>
    </source>
</evidence>
<geneLocation type="plasmid" evidence="3">
    <name>unnamed</name>
</geneLocation>
<organism evidence="2 3">
    <name type="scientific">Vreelandella venusta</name>
    <dbReference type="NCBI Taxonomy" id="44935"/>
    <lineage>
        <taxon>Bacteria</taxon>
        <taxon>Pseudomonadati</taxon>
        <taxon>Pseudomonadota</taxon>
        <taxon>Gammaproteobacteria</taxon>
        <taxon>Oceanospirillales</taxon>
        <taxon>Halomonadaceae</taxon>
        <taxon>Vreelandella</taxon>
    </lineage>
</organism>
<proteinExistence type="predicted"/>